<organism evidence="1 2">
    <name type="scientific">Cryptolaemus montrouzieri</name>
    <dbReference type="NCBI Taxonomy" id="559131"/>
    <lineage>
        <taxon>Eukaryota</taxon>
        <taxon>Metazoa</taxon>
        <taxon>Ecdysozoa</taxon>
        <taxon>Arthropoda</taxon>
        <taxon>Hexapoda</taxon>
        <taxon>Insecta</taxon>
        <taxon>Pterygota</taxon>
        <taxon>Neoptera</taxon>
        <taxon>Endopterygota</taxon>
        <taxon>Coleoptera</taxon>
        <taxon>Polyphaga</taxon>
        <taxon>Cucujiformia</taxon>
        <taxon>Coccinelloidea</taxon>
        <taxon>Coccinellidae</taxon>
        <taxon>Scymninae</taxon>
        <taxon>Scymnini</taxon>
        <taxon>Cryptolaemus</taxon>
    </lineage>
</organism>
<protein>
    <submittedName>
        <fullName evidence="1">Uncharacterized protein</fullName>
    </submittedName>
</protein>
<reference evidence="1 2" key="1">
    <citation type="journal article" date="2021" name="BMC Biol.">
        <title>Horizontally acquired antibacterial genes associated with adaptive radiation of ladybird beetles.</title>
        <authorList>
            <person name="Li H.S."/>
            <person name="Tang X.F."/>
            <person name="Huang Y.H."/>
            <person name="Xu Z.Y."/>
            <person name="Chen M.L."/>
            <person name="Du X.Y."/>
            <person name="Qiu B.Y."/>
            <person name="Chen P.T."/>
            <person name="Zhang W."/>
            <person name="Slipinski A."/>
            <person name="Escalona H.E."/>
            <person name="Waterhouse R.M."/>
            <person name="Zwick A."/>
            <person name="Pang H."/>
        </authorList>
    </citation>
    <scope>NUCLEOTIDE SEQUENCE [LARGE SCALE GENOMIC DNA]</scope>
    <source>
        <strain evidence="1">SYSU2018</strain>
    </source>
</reference>
<keyword evidence="2" id="KW-1185">Reference proteome</keyword>
<sequence>VYNECRITRKRRRGIVKTIHLLSVWRKREEEIFMEPPTTMTVEVKRDTAFNYFDT</sequence>
<proteinExistence type="predicted"/>
<dbReference type="AlphaFoldDB" id="A0ABD2MIZ0"/>
<evidence type="ECO:0000313" key="2">
    <source>
        <dbReference type="Proteomes" id="UP001516400"/>
    </source>
</evidence>
<comment type="caution">
    <text evidence="1">The sequence shown here is derived from an EMBL/GenBank/DDBJ whole genome shotgun (WGS) entry which is preliminary data.</text>
</comment>
<evidence type="ECO:0000313" key="1">
    <source>
        <dbReference type="EMBL" id="KAL3266333.1"/>
    </source>
</evidence>
<dbReference type="EMBL" id="JABFTP020000001">
    <property type="protein sequence ID" value="KAL3266333.1"/>
    <property type="molecule type" value="Genomic_DNA"/>
</dbReference>
<gene>
    <name evidence="1" type="ORF">HHI36_010510</name>
</gene>
<name>A0ABD2MIZ0_9CUCU</name>
<feature type="non-terminal residue" evidence="1">
    <location>
        <position position="1"/>
    </location>
</feature>
<accession>A0ABD2MIZ0</accession>
<dbReference type="Proteomes" id="UP001516400">
    <property type="component" value="Unassembled WGS sequence"/>
</dbReference>